<feature type="compositionally biased region" description="Basic and acidic residues" evidence="5">
    <location>
        <begin position="84"/>
        <end position="102"/>
    </location>
</feature>
<sequence>MATVAELLKQKQEIEAQIAAARDAERSDAVRAVRAMVEQHGLSAEDIFGSGRKGRKPRGASPSAGTRVAPKYRDPATGQTWSGRGREPAWLRGKSRDDFAIR</sequence>
<keyword evidence="4" id="KW-0238">DNA-binding</keyword>
<dbReference type="Proteomes" id="UP000715965">
    <property type="component" value="Unassembled WGS sequence"/>
</dbReference>
<evidence type="ECO:0000256" key="3">
    <source>
        <dbReference type="ARBA" id="ARBA00022490"/>
    </source>
</evidence>
<evidence type="ECO:0000313" key="8">
    <source>
        <dbReference type="Proteomes" id="UP000715965"/>
    </source>
</evidence>
<accession>A0ABR9SB94</accession>
<keyword evidence="3" id="KW-0963">Cytoplasm</keyword>
<dbReference type="Pfam" id="PF00816">
    <property type="entry name" value="Histone_HNS"/>
    <property type="match status" value="1"/>
</dbReference>
<keyword evidence="8" id="KW-1185">Reference proteome</keyword>
<dbReference type="EMBL" id="JADDOJ010000004">
    <property type="protein sequence ID" value="MBE7939352.1"/>
    <property type="molecule type" value="Genomic_DNA"/>
</dbReference>
<dbReference type="InterPro" id="IPR027444">
    <property type="entry name" value="H-NS_C_dom"/>
</dbReference>
<gene>
    <name evidence="7" type="ORF">IM725_02050</name>
</gene>
<evidence type="ECO:0000256" key="4">
    <source>
        <dbReference type="ARBA" id="ARBA00023125"/>
    </source>
</evidence>
<comment type="similarity">
    <text evidence="2">Belongs to the histone-like protein H-NS family.</text>
</comment>
<feature type="region of interest" description="Disordered" evidence="5">
    <location>
        <begin position="45"/>
        <end position="102"/>
    </location>
</feature>
<reference evidence="7 8" key="1">
    <citation type="submission" date="2020-10" db="EMBL/GenBank/DDBJ databases">
        <title>Draft genome of Ramlibacter aquaticus LMG 30558.</title>
        <authorList>
            <person name="Props R."/>
        </authorList>
    </citation>
    <scope>NUCLEOTIDE SEQUENCE [LARGE SCALE GENOMIC DNA]</scope>
    <source>
        <strain evidence="7 8">LMG 30558</strain>
    </source>
</reference>
<comment type="subcellular location">
    <subcellularLocation>
        <location evidence="1">Cytoplasm</location>
        <location evidence="1">Nucleoid</location>
    </subcellularLocation>
</comment>
<proteinExistence type="inferred from homology"/>
<feature type="domain" description="DNA-binding protein H-NS-like C-terminal" evidence="6">
    <location>
        <begin position="62"/>
        <end position="101"/>
    </location>
</feature>
<dbReference type="PANTHER" id="PTHR38097:SF2">
    <property type="entry name" value="DNA-BINDING PROTEIN STPA"/>
    <property type="match status" value="1"/>
</dbReference>
<dbReference type="RefSeq" id="WP_193778898.1">
    <property type="nucleotide sequence ID" value="NZ_JADDOJ010000004.1"/>
</dbReference>
<dbReference type="Gene3D" id="4.10.430.30">
    <property type="match status" value="1"/>
</dbReference>
<evidence type="ECO:0000256" key="2">
    <source>
        <dbReference type="ARBA" id="ARBA00010610"/>
    </source>
</evidence>
<evidence type="ECO:0000256" key="5">
    <source>
        <dbReference type="SAM" id="MobiDB-lite"/>
    </source>
</evidence>
<dbReference type="SUPFAM" id="SSF81273">
    <property type="entry name" value="H-NS histone-like proteins"/>
    <property type="match status" value="1"/>
</dbReference>
<evidence type="ECO:0000313" key="7">
    <source>
        <dbReference type="EMBL" id="MBE7939352.1"/>
    </source>
</evidence>
<dbReference type="SMART" id="SM00528">
    <property type="entry name" value="HNS"/>
    <property type="match status" value="1"/>
</dbReference>
<dbReference type="PANTHER" id="PTHR38097">
    <property type="match status" value="1"/>
</dbReference>
<evidence type="ECO:0000259" key="6">
    <source>
        <dbReference type="SMART" id="SM00528"/>
    </source>
</evidence>
<evidence type="ECO:0000256" key="1">
    <source>
        <dbReference type="ARBA" id="ARBA00004453"/>
    </source>
</evidence>
<organism evidence="7 8">
    <name type="scientific">Ramlibacter aquaticus</name>
    <dbReference type="NCBI Taxonomy" id="2780094"/>
    <lineage>
        <taxon>Bacteria</taxon>
        <taxon>Pseudomonadati</taxon>
        <taxon>Pseudomonadota</taxon>
        <taxon>Betaproteobacteria</taxon>
        <taxon>Burkholderiales</taxon>
        <taxon>Comamonadaceae</taxon>
        <taxon>Ramlibacter</taxon>
    </lineage>
</organism>
<protein>
    <submittedName>
        <fullName evidence="7">H-NS histone family protein</fullName>
    </submittedName>
</protein>
<name>A0ABR9SB94_9BURK</name>
<comment type="caution">
    <text evidence="7">The sequence shown here is derived from an EMBL/GenBank/DDBJ whole genome shotgun (WGS) entry which is preliminary data.</text>
</comment>